<evidence type="ECO:0000256" key="2">
    <source>
        <dbReference type="ARBA" id="ARBA00022692"/>
    </source>
</evidence>
<dbReference type="PROSITE" id="PS00211">
    <property type="entry name" value="ABC_TRANSPORTER_1"/>
    <property type="match status" value="1"/>
</dbReference>
<feature type="transmembrane region" description="Helical" evidence="8">
    <location>
        <begin position="397"/>
        <end position="413"/>
    </location>
</feature>
<organism evidence="11 12">
    <name type="scientific">Oopsacas minuta</name>
    <dbReference type="NCBI Taxonomy" id="111878"/>
    <lineage>
        <taxon>Eukaryota</taxon>
        <taxon>Metazoa</taxon>
        <taxon>Porifera</taxon>
        <taxon>Hexactinellida</taxon>
        <taxon>Hexasterophora</taxon>
        <taxon>Lyssacinosida</taxon>
        <taxon>Leucopsacidae</taxon>
        <taxon>Oopsacas</taxon>
    </lineage>
</organism>
<evidence type="ECO:0000256" key="7">
    <source>
        <dbReference type="ARBA" id="ARBA00024363"/>
    </source>
</evidence>
<evidence type="ECO:0000259" key="9">
    <source>
        <dbReference type="PROSITE" id="PS50893"/>
    </source>
</evidence>
<dbReference type="InterPro" id="IPR011527">
    <property type="entry name" value="ABC1_TM_dom"/>
</dbReference>
<dbReference type="PANTHER" id="PTHR24221">
    <property type="entry name" value="ATP-BINDING CASSETTE SUB-FAMILY B"/>
    <property type="match status" value="1"/>
</dbReference>
<feature type="transmembrane region" description="Helical" evidence="8">
    <location>
        <begin position="259"/>
        <end position="282"/>
    </location>
</feature>
<keyword evidence="2 8" id="KW-0812">Transmembrane</keyword>
<reference evidence="11 12" key="1">
    <citation type="journal article" date="2023" name="BMC Biol.">
        <title>The compact genome of the sponge Oopsacas minuta (Hexactinellida) is lacking key metazoan core genes.</title>
        <authorList>
            <person name="Santini S."/>
            <person name="Schenkelaars Q."/>
            <person name="Jourda C."/>
            <person name="Duchesne M."/>
            <person name="Belahbib H."/>
            <person name="Rocher C."/>
            <person name="Selva M."/>
            <person name="Riesgo A."/>
            <person name="Vervoort M."/>
            <person name="Leys S.P."/>
            <person name="Kodjabachian L."/>
            <person name="Le Bivic A."/>
            <person name="Borchiellini C."/>
            <person name="Claverie J.M."/>
            <person name="Renard E."/>
        </authorList>
    </citation>
    <scope>NUCLEOTIDE SEQUENCE [LARGE SCALE GENOMIC DNA]</scope>
    <source>
        <strain evidence="11">SPO-2</strain>
    </source>
</reference>
<evidence type="ECO:0000259" key="10">
    <source>
        <dbReference type="PROSITE" id="PS50929"/>
    </source>
</evidence>
<gene>
    <name evidence="11" type="ORF">LOD99_5172</name>
</gene>
<evidence type="ECO:0000256" key="6">
    <source>
        <dbReference type="ARBA" id="ARBA00023136"/>
    </source>
</evidence>
<dbReference type="InterPro" id="IPR017871">
    <property type="entry name" value="ABC_transporter-like_CS"/>
</dbReference>
<feature type="transmembrane region" description="Helical" evidence="8">
    <location>
        <begin position="476"/>
        <end position="495"/>
    </location>
</feature>
<feature type="domain" description="ABC transporter" evidence="9">
    <location>
        <begin position="576"/>
        <end position="810"/>
    </location>
</feature>
<comment type="caution">
    <text evidence="11">The sequence shown here is derived from an EMBL/GenBank/DDBJ whole genome shotgun (WGS) entry which is preliminary data.</text>
</comment>
<accession>A0AAV7JSU7</accession>
<comment type="similarity">
    <text evidence="7">Belongs to the ABC transporter superfamily. ABCB family. Heavy Metal importer (TC 3.A.1.210) subfamily.</text>
</comment>
<feature type="transmembrane region" description="Helical" evidence="8">
    <location>
        <begin position="369"/>
        <end position="391"/>
    </location>
</feature>
<evidence type="ECO:0000313" key="12">
    <source>
        <dbReference type="Proteomes" id="UP001165289"/>
    </source>
</evidence>
<dbReference type="GO" id="GO:0016887">
    <property type="term" value="F:ATP hydrolysis activity"/>
    <property type="evidence" value="ECO:0007669"/>
    <property type="project" value="InterPro"/>
</dbReference>
<dbReference type="GO" id="GO:0005524">
    <property type="term" value="F:ATP binding"/>
    <property type="evidence" value="ECO:0007669"/>
    <property type="project" value="UniProtKB-KW"/>
</dbReference>
<name>A0AAV7JSU7_9METZ</name>
<keyword evidence="3" id="KW-0547">Nucleotide-binding</keyword>
<dbReference type="Gene3D" id="3.40.50.300">
    <property type="entry name" value="P-loop containing nucleotide triphosphate hydrolases"/>
    <property type="match status" value="1"/>
</dbReference>
<dbReference type="Gene3D" id="1.20.1560.10">
    <property type="entry name" value="ABC transporter type 1, transmembrane domain"/>
    <property type="match status" value="1"/>
</dbReference>
<keyword evidence="5 8" id="KW-1133">Transmembrane helix</keyword>
<sequence>MMAEELSIELDSNNGDLSLVQKMELDRKDFLFRYKLQNTLDLPTSGADKKKAVTTQVFVDYLKQGTSPEEYFKSIFLCELRRFYPQIASDNLFVDGLFLMIYNHVCVEVGEESCFDIEAIQSLLQQEESIDFLDHLTPPEGDKELALYNTVGFTFMNYVFTTSGTRGINNLLNQFYKSDSNTNFRFSGHNLSYHNQKWRIFLKNRECEDVLSYGTLKFILKLLTVDLFLDHYLIVILTVLVMLIDVSAFVYGGQVEATVIYLIATPIINCGNVTDGSAFFTFENQKPLLITCTILVGINVGLVLTDLTINALLSYLATAYGSKHRRIAFSSLHSMDSNHSHKFSSVNLIHLFGEDIDALQQVISTVFVFLGRFIILLFGSIVVCIIIHYFYLIFFSISYVVLYLLGSVLSYFLRKSQASKNALISGLTLRIQDIYEGFYENLHYNLKHHWIESMREKMNFITYGSVVWRAYGVTRVLAYLMNLVNLLLISISYLLPGILILYFNLDFELTLGALFIFFRIIRTPVELLNMNELMSKGAAAYSRLKTFEKLDSKRTDISELNETTNSNLNKELRPHIQLDNIYLSHFPEFGIWSLFDINLNIPFGQKVAIVGSSGSGKSSILNLILGFMEPTRGNVVLRNGSSDMEFGTKGLFGVIPQFHHTFNMSVSDNLKVVNVSVSEDKMIEACKSVSLHQWVMSLPLDYGSLLQKHGKNMSGGQKQRLAIAQAILANASVVVADECTSALDHATALHILDTLFRVTEDKTFIFATNRFERLETFDVIYVMAGGKMVESGSYPELIDQMGVFYSLYSHSQKSEA</sequence>
<feature type="transmembrane region" description="Helical" evidence="8">
    <location>
        <begin position="288"/>
        <end position="316"/>
    </location>
</feature>
<proteinExistence type="inferred from homology"/>
<dbReference type="PANTHER" id="PTHR24221:SF654">
    <property type="entry name" value="ATP-BINDING CASSETTE SUB-FAMILY B MEMBER 6"/>
    <property type="match status" value="1"/>
</dbReference>
<keyword evidence="4" id="KW-0067">ATP-binding</keyword>
<dbReference type="InterPro" id="IPR003439">
    <property type="entry name" value="ABC_transporter-like_ATP-bd"/>
</dbReference>
<evidence type="ECO:0000313" key="11">
    <source>
        <dbReference type="EMBL" id="KAI6651564.1"/>
    </source>
</evidence>
<evidence type="ECO:0000256" key="1">
    <source>
        <dbReference type="ARBA" id="ARBA00004141"/>
    </source>
</evidence>
<dbReference type="InterPro" id="IPR003593">
    <property type="entry name" value="AAA+_ATPase"/>
</dbReference>
<comment type="subcellular location">
    <subcellularLocation>
        <location evidence="1">Membrane</location>
        <topology evidence="1">Multi-pass membrane protein</topology>
    </subcellularLocation>
</comment>
<protein>
    <submittedName>
        <fullName evidence="11">Bacteriocin cleavage/export ABC transporter</fullName>
    </submittedName>
</protein>
<dbReference type="GO" id="GO:0016020">
    <property type="term" value="C:membrane"/>
    <property type="evidence" value="ECO:0007669"/>
    <property type="project" value="UniProtKB-SubCell"/>
</dbReference>
<dbReference type="SUPFAM" id="SSF52540">
    <property type="entry name" value="P-loop containing nucleoside triphosphate hydrolases"/>
    <property type="match status" value="1"/>
</dbReference>
<dbReference type="Proteomes" id="UP001165289">
    <property type="component" value="Unassembled WGS sequence"/>
</dbReference>
<dbReference type="InterPro" id="IPR039421">
    <property type="entry name" value="Type_1_exporter"/>
</dbReference>
<dbReference type="AlphaFoldDB" id="A0AAV7JSU7"/>
<dbReference type="Pfam" id="PF00005">
    <property type="entry name" value="ABC_tran"/>
    <property type="match status" value="1"/>
</dbReference>
<keyword evidence="6 8" id="KW-0472">Membrane</keyword>
<dbReference type="PROSITE" id="PS50893">
    <property type="entry name" value="ABC_TRANSPORTER_2"/>
    <property type="match status" value="1"/>
</dbReference>
<feature type="domain" description="ABC transmembrane type-1" evidence="10">
    <location>
        <begin position="233"/>
        <end position="518"/>
    </location>
</feature>
<dbReference type="SMART" id="SM00382">
    <property type="entry name" value="AAA"/>
    <property type="match status" value="1"/>
</dbReference>
<dbReference type="InterPro" id="IPR027417">
    <property type="entry name" value="P-loop_NTPase"/>
</dbReference>
<dbReference type="EMBL" id="JAKMXF010000303">
    <property type="protein sequence ID" value="KAI6651564.1"/>
    <property type="molecule type" value="Genomic_DNA"/>
</dbReference>
<dbReference type="InterPro" id="IPR036640">
    <property type="entry name" value="ABC1_TM_sf"/>
</dbReference>
<evidence type="ECO:0000256" key="5">
    <source>
        <dbReference type="ARBA" id="ARBA00022989"/>
    </source>
</evidence>
<evidence type="ECO:0000256" key="4">
    <source>
        <dbReference type="ARBA" id="ARBA00022840"/>
    </source>
</evidence>
<dbReference type="PROSITE" id="PS50929">
    <property type="entry name" value="ABC_TM1F"/>
    <property type="match status" value="1"/>
</dbReference>
<feature type="transmembrane region" description="Helical" evidence="8">
    <location>
        <begin position="232"/>
        <end position="252"/>
    </location>
</feature>
<dbReference type="SUPFAM" id="SSF90123">
    <property type="entry name" value="ABC transporter transmembrane region"/>
    <property type="match status" value="1"/>
</dbReference>
<dbReference type="GO" id="GO:0140359">
    <property type="term" value="F:ABC-type transporter activity"/>
    <property type="evidence" value="ECO:0007669"/>
    <property type="project" value="InterPro"/>
</dbReference>
<evidence type="ECO:0000256" key="8">
    <source>
        <dbReference type="SAM" id="Phobius"/>
    </source>
</evidence>
<keyword evidence="12" id="KW-1185">Reference proteome</keyword>
<evidence type="ECO:0000256" key="3">
    <source>
        <dbReference type="ARBA" id="ARBA00022741"/>
    </source>
</evidence>